<gene>
    <name evidence="2" type="ORF">OSB04_020897</name>
</gene>
<dbReference type="AlphaFoldDB" id="A0AA38ST62"/>
<accession>A0AA38ST62</accession>
<dbReference type="Proteomes" id="UP001172457">
    <property type="component" value="Chromosome 5"/>
</dbReference>
<reference evidence="2" key="1">
    <citation type="submission" date="2023-03" db="EMBL/GenBank/DDBJ databases">
        <title>Chromosome-scale reference genome and RAD-based genetic map of yellow starthistle (Centaurea solstitialis) reveal putative structural variation and QTLs associated with invader traits.</title>
        <authorList>
            <person name="Reatini B."/>
            <person name="Cang F.A."/>
            <person name="Jiang Q."/>
            <person name="Mckibben M.T.W."/>
            <person name="Barker M.S."/>
            <person name="Rieseberg L.H."/>
            <person name="Dlugosch K.M."/>
        </authorList>
    </citation>
    <scope>NUCLEOTIDE SEQUENCE</scope>
    <source>
        <strain evidence="2">CAN-66</strain>
        <tissue evidence="2">Leaf</tissue>
    </source>
</reference>
<evidence type="ECO:0008006" key="4">
    <source>
        <dbReference type="Google" id="ProtNLM"/>
    </source>
</evidence>
<keyword evidence="3" id="KW-1185">Reference proteome</keyword>
<feature type="region of interest" description="Disordered" evidence="1">
    <location>
        <begin position="1"/>
        <end position="37"/>
    </location>
</feature>
<proteinExistence type="predicted"/>
<evidence type="ECO:0000313" key="3">
    <source>
        <dbReference type="Proteomes" id="UP001172457"/>
    </source>
</evidence>
<organism evidence="2 3">
    <name type="scientific">Centaurea solstitialis</name>
    <name type="common">yellow star-thistle</name>
    <dbReference type="NCBI Taxonomy" id="347529"/>
    <lineage>
        <taxon>Eukaryota</taxon>
        <taxon>Viridiplantae</taxon>
        <taxon>Streptophyta</taxon>
        <taxon>Embryophyta</taxon>
        <taxon>Tracheophyta</taxon>
        <taxon>Spermatophyta</taxon>
        <taxon>Magnoliopsida</taxon>
        <taxon>eudicotyledons</taxon>
        <taxon>Gunneridae</taxon>
        <taxon>Pentapetalae</taxon>
        <taxon>asterids</taxon>
        <taxon>campanulids</taxon>
        <taxon>Asterales</taxon>
        <taxon>Asteraceae</taxon>
        <taxon>Carduoideae</taxon>
        <taxon>Cardueae</taxon>
        <taxon>Centaureinae</taxon>
        <taxon>Centaurea</taxon>
    </lineage>
</organism>
<evidence type="ECO:0000256" key="1">
    <source>
        <dbReference type="SAM" id="MobiDB-lite"/>
    </source>
</evidence>
<dbReference type="EMBL" id="JARYMX010000005">
    <property type="protein sequence ID" value="KAJ9548354.1"/>
    <property type="molecule type" value="Genomic_DNA"/>
</dbReference>
<feature type="compositionally biased region" description="Basic and acidic residues" evidence="1">
    <location>
        <begin position="27"/>
        <end position="36"/>
    </location>
</feature>
<evidence type="ECO:0000313" key="2">
    <source>
        <dbReference type="EMBL" id="KAJ9548354.1"/>
    </source>
</evidence>
<name>A0AA38ST62_9ASTR</name>
<comment type="caution">
    <text evidence="2">The sequence shown here is derived from an EMBL/GenBank/DDBJ whole genome shotgun (WGS) entry which is preliminary data.</text>
</comment>
<protein>
    <recommendedName>
        <fullName evidence="4">Retrotransposon Copia-like N-terminal domain-containing protein</fullName>
    </recommendedName>
</protein>
<sequence length="267" mass="29700">MPFSESDSVGGGPDIIESRVLRSGVARGREKGKDKAPYPPFINPKSGFLIPSWNSPYPESGFTFPESGFFLSRIGKLPFPNRFLPFPNRETHSSLSTSELESFDSDKELAFPSRDIAFPFSRVGKFLSPFDFPVGIFHSDKELAFPSRDIAFPSRELAIPESGLLQSQVGIFSFSCRIFHTPMTSNLSHSNPISVVLNGNNYILWNHHMTILLKYDGLYSYVTGTTVAPTRTANESATDYAKRLNEWDINNAKILGFINASTTAEIN</sequence>